<keyword evidence="1" id="KW-0472">Membrane</keyword>
<dbReference type="Proteomes" id="UP000606900">
    <property type="component" value="Unassembled WGS sequence"/>
</dbReference>
<feature type="transmembrane region" description="Helical" evidence="1">
    <location>
        <begin position="28"/>
        <end position="46"/>
    </location>
</feature>
<feature type="transmembrane region" description="Helical" evidence="1">
    <location>
        <begin position="72"/>
        <end position="91"/>
    </location>
</feature>
<proteinExistence type="predicted"/>
<accession>A0A089Z9R3</accession>
<organism evidence="2 5">
    <name type="scientific">Methanobacterium formicicum</name>
    <dbReference type="NCBI Taxonomy" id="2162"/>
    <lineage>
        <taxon>Archaea</taxon>
        <taxon>Methanobacteriati</taxon>
        <taxon>Methanobacteriota</taxon>
        <taxon>Methanomada group</taxon>
        <taxon>Methanobacteria</taxon>
        <taxon>Methanobacteriales</taxon>
        <taxon>Methanobacteriaceae</taxon>
        <taxon>Methanobacterium</taxon>
    </lineage>
</organism>
<gene>
    <name evidence="2" type="ORF">BRM9_0716</name>
    <name evidence="4" type="ORF">ISP06_06255</name>
    <name evidence="3" type="ORF">MB9_1752</name>
</gene>
<dbReference type="Proteomes" id="UP000029661">
    <property type="component" value="Chromosome"/>
</dbReference>
<dbReference type="GeneID" id="26739988"/>
<sequence length="192" mass="22437">MEIKFNYFWGILGFMGLLGYVLENPNYYVFFIFFLFFLIPIFNKTGQDKDAKQAQKETSVTEELKSYNRYNLGIWLGSAILIVDSLVMIIWKTMNDIMAIGILLGIIVYISSFFTYIGMEKHNREERLRKIGTTAATYSWYFTLIFLCFLVVNMFWAQNWHNTAEILGLTIFVMVSTMISVNTYLNFKGDVD</sequence>
<feature type="transmembrane region" description="Helical" evidence="1">
    <location>
        <begin position="97"/>
        <end position="117"/>
    </location>
</feature>
<dbReference type="AlphaFoldDB" id="A0A089Z9R3"/>
<dbReference type="KEGG" id="mfc:BRM9_0716"/>
<keyword evidence="6" id="KW-1185">Reference proteome</keyword>
<protein>
    <submittedName>
        <fullName evidence="3">Putative membrane protein</fullName>
    </submittedName>
</protein>
<evidence type="ECO:0000313" key="6">
    <source>
        <dbReference type="Proteomes" id="UP000062768"/>
    </source>
</evidence>
<feature type="transmembrane region" description="Helical" evidence="1">
    <location>
        <begin position="138"/>
        <end position="157"/>
    </location>
</feature>
<dbReference type="Proteomes" id="UP000062768">
    <property type="component" value="Chromosome I"/>
</dbReference>
<keyword evidence="1" id="KW-0812">Transmembrane</keyword>
<evidence type="ECO:0000256" key="1">
    <source>
        <dbReference type="SAM" id="Phobius"/>
    </source>
</evidence>
<dbReference type="OrthoDB" id="112348at2157"/>
<feature type="transmembrane region" description="Helical" evidence="1">
    <location>
        <begin position="5"/>
        <end position="22"/>
    </location>
</feature>
<dbReference type="EMBL" id="JADIIL010000022">
    <property type="protein sequence ID" value="MBF4475057.1"/>
    <property type="molecule type" value="Genomic_DNA"/>
</dbReference>
<keyword evidence="1" id="KW-1133">Transmembrane helix</keyword>
<dbReference type="EMBL" id="LN734822">
    <property type="protein sequence ID" value="CEL25387.1"/>
    <property type="molecule type" value="Genomic_DNA"/>
</dbReference>
<evidence type="ECO:0000313" key="3">
    <source>
        <dbReference type="EMBL" id="CEL25387.1"/>
    </source>
</evidence>
<feature type="transmembrane region" description="Helical" evidence="1">
    <location>
        <begin position="163"/>
        <end position="185"/>
    </location>
</feature>
<name>A0A089Z9R3_METFO</name>
<reference evidence="3" key="2">
    <citation type="submission" date="2014-09" db="EMBL/GenBank/DDBJ databases">
        <authorList>
            <person name="Bishop-Lilly K.A."/>
            <person name="Broomall S.M."/>
            <person name="Chain P.S."/>
            <person name="Chertkov O."/>
            <person name="Coyne S.R."/>
            <person name="Daligault H.E."/>
            <person name="Davenport K.W."/>
            <person name="Erkkila T."/>
            <person name="Frey K.G."/>
            <person name="Gibbons H.S."/>
            <person name="Gu W."/>
            <person name="Jaissle J."/>
            <person name="Johnson S.L."/>
            <person name="Koroleva G.I."/>
            <person name="Ladner J.T."/>
            <person name="Lo C.-C."/>
            <person name="Minogue T.D."/>
            <person name="Munk C."/>
            <person name="Palacios G.F."/>
            <person name="Redden C.L."/>
            <person name="Rosenzweig C.N."/>
            <person name="Scholz M.B."/>
            <person name="Teshima H."/>
            <person name="Xu Y."/>
        </authorList>
    </citation>
    <scope>NUCLEOTIDE SEQUENCE</scope>
    <source>
        <strain evidence="3">Mb9</strain>
    </source>
</reference>
<reference evidence="4" key="3">
    <citation type="submission" date="2020-10" db="EMBL/GenBank/DDBJ databases">
        <title>Dehalococcoides mccartyi of a TCE/Cr reducing biochatode.</title>
        <authorList>
            <person name="Matturro B."/>
        </authorList>
    </citation>
    <scope>NUCLEOTIDE SEQUENCE</scope>
    <source>
        <strain evidence="4">Bin2</strain>
    </source>
</reference>
<dbReference type="PATRIC" id="fig|2162.10.peg.1826"/>
<reference evidence="2" key="1">
    <citation type="submission" date="2013-12" db="EMBL/GenBank/DDBJ databases">
        <title>The complete genome sequence of Methanobacterium sp. BRM9.</title>
        <authorList>
            <consortium name="Pastoral Greenhouse Gas Research Consortium"/>
            <person name="Kelly W.J."/>
            <person name="Leahy S.C."/>
            <person name="Perry R."/>
            <person name="Li D."/>
            <person name="Altermann E."/>
            <person name="Lambie S.C."/>
            <person name="Attwood G.T."/>
        </authorList>
    </citation>
    <scope>NUCLEOTIDE SEQUENCE [LARGE SCALE GENOMIC DNA]</scope>
    <source>
        <strain evidence="2">BRM9</strain>
    </source>
</reference>
<dbReference type="EMBL" id="CP006933">
    <property type="protein sequence ID" value="AIS31536.1"/>
    <property type="molecule type" value="Genomic_DNA"/>
</dbReference>
<evidence type="ECO:0000313" key="2">
    <source>
        <dbReference type="EMBL" id="AIS31536.1"/>
    </source>
</evidence>
<evidence type="ECO:0000313" key="4">
    <source>
        <dbReference type="EMBL" id="MBF4475057.1"/>
    </source>
</evidence>
<dbReference type="RefSeq" id="WP_048084839.1">
    <property type="nucleotide sequence ID" value="NZ_CALCVY010000216.1"/>
</dbReference>
<evidence type="ECO:0000313" key="5">
    <source>
        <dbReference type="Proteomes" id="UP000029661"/>
    </source>
</evidence>